<dbReference type="GO" id="GO:0071949">
    <property type="term" value="F:FAD binding"/>
    <property type="evidence" value="ECO:0007669"/>
    <property type="project" value="InterPro"/>
</dbReference>
<gene>
    <name evidence="2" type="ORF">SAMN04488115_103563</name>
</gene>
<evidence type="ECO:0000313" key="2">
    <source>
        <dbReference type="EMBL" id="SEG19828.1"/>
    </source>
</evidence>
<dbReference type="SUPFAM" id="SSF54975">
    <property type="entry name" value="Acylphosphatase/BLUF domain-like"/>
    <property type="match status" value="1"/>
</dbReference>
<sequence>MSLIRLVYASESRLVEAMRRDELSRVVASARRFNDQNDVTGFLLATPAAFAQVLEGAQANIAETYGRIVVDPRHTAIRLLSEEAIAERTFPRWSMGLAEHDETTTFIFGLYGVTPETDLNAQQPDTLLDLAAELAGRPAETSPAKA</sequence>
<accession>A0A1H5Y7B3</accession>
<dbReference type="Gene3D" id="3.30.70.100">
    <property type="match status" value="1"/>
</dbReference>
<dbReference type="Proteomes" id="UP000236743">
    <property type="component" value="Unassembled WGS sequence"/>
</dbReference>
<protein>
    <submittedName>
        <fullName evidence="2">Sensors of blue-light using FAD</fullName>
    </submittedName>
</protein>
<reference evidence="2 3" key="1">
    <citation type="submission" date="2016-10" db="EMBL/GenBank/DDBJ databases">
        <authorList>
            <person name="de Groot N.N."/>
        </authorList>
    </citation>
    <scope>NUCLEOTIDE SEQUENCE [LARGE SCALE GENOMIC DNA]</scope>
    <source>
        <strain evidence="2 3">DSM 26656</strain>
    </source>
</reference>
<evidence type="ECO:0000313" key="3">
    <source>
        <dbReference type="Proteomes" id="UP000236743"/>
    </source>
</evidence>
<dbReference type="Pfam" id="PF04940">
    <property type="entry name" value="BLUF"/>
    <property type="match status" value="1"/>
</dbReference>
<dbReference type="EMBL" id="FNUY01000003">
    <property type="protein sequence ID" value="SEG19828.1"/>
    <property type="molecule type" value="Genomic_DNA"/>
</dbReference>
<organism evidence="2 3">
    <name type="scientific">Bosea lathyri</name>
    <dbReference type="NCBI Taxonomy" id="1036778"/>
    <lineage>
        <taxon>Bacteria</taxon>
        <taxon>Pseudomonadati</taxon>
        <taxon>Pseudomonadota</taxon>
        <taxon>Alphaproteobacteria</taxon>
        <taxon>Hyphomicrobiales</taxon>
        <taxon>Boseaceae</taxon>
        <taxon>Bosea</taxon>
    </lineage>
</organism>
<dbReference type="OrthoDB" id="196105at2"/>
<keyword evidence="3" id="KW-1185">Reference proteome</keyword>
<dbReference type="InterPro" id="IPR036046">
    <property type="entry name" value="Acylphosphatase-like_dom_sf"/>
</dbReference>
<dbReference type="AlphaFoldDB" id="A0A1H5Y7B3"/>
<dbReference type="GO" id="GO:0009882">
    <property type="term" value="F:blue light photoreceptor activity"/>
    <property type="evidence" value="ECO:0007669"/>
    <property type="project" value="InterPro"/>
</dbReference>
<dbReference type="SMART" id="SM01034">
    <property type="entry name" value="BLUF"/>
    <property type="match status" value="1"/>
</dbReference>
<proteinExistence type="predicted"/>
<feature type="domain" description="BLUF" evidence="1">
    <location>
        <begin position="3"/>
        <end position="96"/>
    </location>
</feature>
<name>A0A1H5Y7B3_9HYPH</name>
<dbReference type="InterPro" id="IPR007024">
    <property type="entry name" value="BLUF_domain"/>
</dbReference>
<dbReference type="PROSITE" id="PS50925">
    <property type="entry name" value="BLUF"/>
    <property type="match status" value="1"/>
</dbReference>
<dbReference type="RefSeq" id="WP_103872357.1">
    <property type="nucleotide sequence ID" value="NZ_FNUY01000003.1"/>
</dbReference>
<evidence type="ECO:0000259" key="1">
    <source>
        <dbReference type="PROSITE" id="PS50925"/>
    </source>
</evidence>